<proteinExistence type="predicted"/>
<keyword evidence="2" id="KW-0812">Transmembrane</keyword>
<gene>
    <name evidence="3" type="primary">Dwil\GK23031</name>
    <name evidence="3" type="ORF">Dwil_GK23031</name>
</gene>
<keyword evidence="2" id="KW-1133">Transmembrane helix</keyword>
<feature type="transmembrane region" description="Helical" evidence="2">
    <location>
        <begin position="63"/>
        <end position="86"/>
    </location>
</feature>
<accession>B4NMT2</accession>
<reference evidence="3 4" key="1">
    <citation type="journal article" date="2007" name="Nature">
        <title>Evolution of genes and genomes on the Drosophila phylogeny.</title>
        <authorList>
            <consortium name="Drosophila 12 Genomes Consortium"/>
            <person name="Clark A.G."/>
            <person name="Eisen M.B."/>
            <person name="Smith D.R."/>
            <person name="Bergman C.M."/>
            <person name="Oliver B."/>
            <person name="Markow T.A."/>
            <person name="Kaufman T.C."/>
            <person name="Kellis M."/>
            <person name="Gelbart W."/>
            <person name="Iyer V.N."/>
            <person name="Pollard D.A."/>
            <person name="Sackton T.B."/>
            <person name="Larracuente A.M."/>
            <person name="Singh N.D."/>
            <person name="Abad J.P."/>
            <person name="Abt D.N."/>
            <person name="Adryan B."/>
            <person name="Aguade M."/>
            <person name="Akashi H."/>
            <person name="Anderson W.W."/>
            <person name="Aquadro C.F."/>
            <person name="Ardell D.H."/>
            <person name="Arguello R."/>
            <person name="Artieri C.G."/>
            <person name="Barbash D.A."/>
            <person name="Barker D."/>
            <person name="Barsanti P."/>
            <person name="Batterham P."/>
            <person name="Batzoglou S."/>
            <person name="Begun D."/>
            <person name="Bhutkar A."/>
            <person name="Blanco E."/>
            <person name="Bosak S.A."/>
            <person name="Bradley R.K."/>
            <person name="Brand A.D."/>
            <person name="Brent M.R."/>
            <person name="Brooks A.N."/>
            <person name="Brown R.H."/>
            <person name="Butlin R.K."/>
            <person name="Caggese C."/>
            <person name="Calvi B.R."/>
            <person name="Bernardo de Carvalho A."/>
            <person name="Caspi A."/>
            <person name="Castrezana S."/>
            <person name="Celniker S.E."/>
            <person name="Chang J.L."/>
            <person name="Chapple C."/>
            <person name="Chatterji S."/>
            <person name="Chinwalla A."/>
            <person name="Civetta A."/>
            <person name="Clifton S.W."/>
            <person name="Comeron J.M."/>
            <person name="Costello J.C."/>
            <person name="Coyne J.A."/>
            <person name="Daub J."/>
            <person name="David R.G."/>
            <person name="Delcher A.L."/>
            <person name="Delehaunty K."/>
            <person name="Do C.B."/>
            <person name="Ebling H."/>
            <person name="Edwards K."/>
            <person name="Eickbush T."/>
            <person name="Evans J.D."/>
            <person name="Filipski A."/>
            <person name="Findeiss S."/>
            <person name="Freyhult E."/>
            <person name="Fulton L."/>
            <person name="Fulton R."/>
            <person name="Garcia A.C."/>
            <person name="Gardiner A."/>
            <person name="Garfield D.A."/>
            <person name="Garvin B.E."/>
            <person name="Gibson G."/>
            <person name="Gilbert D."/>
            <person name="Gnerre S."/>
            <person name="Godfrey J."/>
            <person name="Good R."/>
            <person name="Gotea V."/>
            <person name="Gravely B."/>
            <person name="Greenberg A.J."/>
            <person name="Griffiths-Jones S."/>
            <person name="Gross S."/>
            <person name="Guigo R."/>
            <person name="Gustafson E.A."/>
            <person name="Haerty W."/>
            <person name="Hahn M.W."/>
            <person name="Halligan D.L."/>
            <person name="Halpern A.L."/>
            <person name="Halter G.M."/>
            <person name="Han M.V."/>
            <person name="Heger A."/>
            <person name="Hillier L."/>
            <person name="Hinrichs A.S."/>
            <person name="Holmes I."/>
            <person name="Hoskins R.A."/>
            <person name="Hubisz M.J."/>
            <person name="Hultmark D."/>
            <person name="Huntley M.A."/>
            <person name="Jaffe D.B."/>
            <person name="Jagadeeshan S."/>
            <person name="Jeck W.R."/>
            <person name="Johnson J."/>
            <person name="Jones C.D."/>
            <person name="Jordan W.C."/>
            <person name="Karpen G.H."/>
            <person name="Kataoka E."/>
            <person name="Keightley P.D."/>
            <person name="Kheradpour P."/>
            <person name="Kirkness E.F."/>
            <person name="Koerich L.B."/>
            <person name="Kristiansen K."/>
            <person name="Kudrna D."/>
            <person name="Kulathinal R.J."/>
            <person name="Kumar S."/>
            <person name="Kwok R."/>
            <person name="Lander E."/>
            <person name="Langley C.H."/>
            <person name="Lapoint R."/>
            <person name="Lazzaro B.P."/>
            <person name="Lee S.J."/>
            <person name="Levesque L."/>
            <person name="Li R."/>
            <person name="Lin C.F."/>
            <person name="Lin M.F."/>
            <person name="Lindblad-Toh K."/>
            <person name="Llopart A."/>
            <person name="Long M."/>
            <person name="Low L."/>
            <person name="Lozovsky E."/>
            <person name="Lu J."/>
            <person name="Luo M."/>
            <person name="Machado C.A."/>
            <person name="Makalowski W."/>
            <person name="Marzo M."/>
            <person name="Matsuda M."/>
            <person name="Matzkin L."/>
            <person name="McAllister B."/>
            <person name="McBride C.S."/>
            <person name="McKernan B."/>
            <person name="McKernan K."/>
            <person name="Mendez-Lago M."/>
            <person name="Minx P."/>
            <person name="Mollenhauer M.U."/>
            <person name="Montooth K."/>
            <person name="Mount S.M."/>
            <person name="Mu X."/>
            <person name="Myers E."/>
            <person name="Negre B."/>
            <person name="Newfeld S."/>
            <person name="Nielsen R."/>
            <person name="Noor M.A."/>
            <person name="O'Grady P."/>
            <person name="Pachter L."/>
            <person name="Papaceit M."/>
            <person name="Parisi M.J."/>
            <person name="Parisi M."/>
            <person name="Parts L."/>
            <person name="Pedersen J.S."/>
            <person name="Pesole G."/>
            <person name="Phillippy A.M."/>
            <person name="Ponting C.P."/>
            <person name="Pop M."/>
            <person name="Porcelli D."/>
            <person name="Powell J.R."/>
            <person name="Prohaska S."/>
            <person name="Pruitt K."/>
            <person name="Puig M."/>
            <person name="Quesneville H."/>
            <person name="Ram K.R."/>
            <person name="Rand D."/>
            <person name="Rasmussen M.D."/>
            <person name="Reed L.K."/>
            <person name="Reenan R."/>
            <person name="Reily A."/>
            <person name="Remington K.A."/>
            <person name="Rieger T.T."/>
            <person name="Ritchie M.G."/>
            <person name="Robin C."/>
            <person name="Rogers Y.H."/>
            <person name="Rohde C."/>
            <person name="Rozas J."/>
            <person name="Rubenfield M.J."/>
            <person name="Ruiz A."/>
            <person name="Russo S."/>
            <person name="Salzberg S.L."/>
            <person name="Sanchez-Gracia A."/>
            <person name="Saranga D.J."/>
            <person name="Sato H."/>
            <person name="Schaeffer S.W."/>
            <person name="Schatz M.C."/>
            <person name="Schlenke T."/>
            <person name="Schwartz R."/>
            <person name="Segarra C."/>
            <person name="Singh R.S."/>
            <person name="Sirot L."/>
            <person name="Sirota M."/>
            <person name="Sisneros N.B."/>
            <person name="Smith C.D."/>
            <person name="Smith T.F."/>
            <person name="Spieth J."/>
            <person name="Stage D.E."/>
            <person name="Stark A."/>
            <person name="Stephan W."/>
            <person name="Strausberg R.L."/>
            <person name="Strempel S."/>
            <person name="Sturgill D."/>
            <person name="Sutton G."/>
            <person name="Sutton G.G."/>
            <person name="Tao W."/>
            <person name="Teichmann S."/>
            <person name="Tobari Y.N."/>
            <person name="Tomimura Y."/>
            <person name="Tsolas J.M."/>
            <person name="Valente V.L."/>
            <person name="Venter E."/>
            <person name="Venter J.C."/>
            <person name="Vicario S."/>
            <person name="Vieira F.G."/>
            <person name="Vilella A.J."/>
            <person name="Villasante A."/>
            <person name="Walenz B."/>
            <person name="Wang J."/>
            <person name="Wasserman M."/>
            <person name="Watts T."/>
            <person name="Wilson D."/>
            <person name="Wilson R.K."/>
            <person name="Wing R.A."/>
            <person name="Wolfner M.F."/>
            <person name="Wong A."/>
            <person name="Wong G.K."/>
            <person name="Wu C.I."/>
            <person name="Wu G."/>
            <person name="Yamamoto D."/>
            <person name="Yang H.P."/>
            <person name="Yang S.P."/>
            <person name="Yorke J.A."/>
            <person name="Yoshida K."/>
            <person name="Zdobnov E."/>
            <person name="Zhang P."/>
            <person name="Zhang Y."/>
            <person name="Zimin A.V."/>
            <person name="Baldwin J."/>
            <person name="Abdouelleil A."/>
            <person name="Abdulkadir J."/>
            <person name="Abebe A."/>
            <person name="Abera B."/>
            <person name="Abreu J."/>
            <person name="Acer S.C."/>
            <person name="Aftuck L."/>
            <person name="Alexander A."/>
            <person name="An P."/>
            <person name="Anderson E."/>
            <person name="Anderson S."/>
            <person name="Arachi H."/>
            <person name="Azer M."/>
            <person name="Bachantsang P."/>
            <person name="Barry A."/>
            <person name="Bayul T."/>
            <person name="Berlin A."/>
            <person name="Bessette D."/>
            <person name="Bloom T."/>
            <person name="Blye J."/>
            <person name="Boguslavskiy L."/>
            <person name="Bonnet C."/>
            <person name="Boukhgalter B."/>
            <person name="Bourzgui I."/>
            <person name="Brown A."/>
            <person name="Cahill P."/>
            <person name="Channer S."/>
            <person name="Cheshatsang Y."/>
            <person name="Chuda L."/>
            <person name="Citroen M."/>
            <person name="Collymore A."/>
            <person name="Cooke P."/>
            <person name="Costello M."/>
            <person name="D'Aco K."/>
            <person name="Daza R."/>
            <person name="De Haan G."/>
            <person name="DeGray S."/>
            <person name="DeMaso C."/>
            <person name="Dhargay N."/>
            <person name="Dooley K."/>
            <person name="Dooley E."/>
            <person name="Doricent M."/>
            <person name="Dorje P."/>
            <person name="Dorjee K."/>
            <person name="Dupes A."/>
            <person name="Elong R."/>
            <person name="Falk J."/>
            <person name="Farina A."/>
            <person name="Faro S."/>
            <person name="Ferguson D."/>
            <person name="Fisher S."/>
            <person name="Foley C.D."/>
            <person name="Franke A."/>
            <person name="Friedrich D."/>
            <person name="Gadbois L."/>
            <person name="Gearin G."/>
            <person name="Gearin C.R."/>
            <person name="Giannoukos G."/>
            <person name="Goode T."/>
            <person name="Graham J."/>
            <person name="Grandbois E."/>
            <person name="Grewal S."/>
            <person name="Gyaltsen K."/>
            <person name="Hafez N."/>
            <person name="Hagos B."/>
            <person name="Hall J."/>
            <person name="Henson C."/>
            <person name="Hollinger A."/>
            <person name="Honan T."/>
            <person name="Huard M.D."/>
            <person name="Hughes L."/>
            <person name="Hurhula B."/>
            <person name="Husby M.E."/>
            <person name="Kamat A."/>
            <person name="Kanga B."/>
            <person name="Kashin S."/>
            <person name="Khazanovich D."/>
            <person name="Kisner P."/>
            <person name="Lance K."/>
            <person name="Lara M."/>
            <person name="Lee W."/>
            <person name="Lennon N."/>
            <person name="Letendre F."/>
            <person name="LeVine R."/>
            <person name="Lipovsky A."/>
            <person name="Liu X."/>
            <person name="Liu J."/>
            <person name="Liu S."/>
            <person name="Lokyitsang T."/>
            <person name="Lokyitsang Y."/>
            <person name="Lubonja R."/>
            <person name="Lui A."/>
            <person name="MacDonald P."/>
            <person name="Magnisalis V."/>
            <person name="Maru K."/>
            <person name="Matthews C."/>
            <person name="McCusker W."/>
            <person name="McDonough S."/>
            <person name="Mehta T."/>
            <person name="Meldrim J."/>
            <person name="Meneus L."/>
            <person name="Mihai O."/>
            <person name="Mihalev A."/>
            <person name="Mihova T."/>
            <person name="Mittelman R."/>
            <person name="Mlenga V."/>
            <person name="Montmayeur A."/>
            <person name="Mulrain L."/>
            <person name="Navidi A."/>
            <person name="Naylor J."/>
            <person name="Negash T."/>
            <person name="Nguyen T."/>
            <person name="Nguyen N."/>
            <person name="Nicol R."/>
            <person name="Norbu C."/>
            <person name="Norbu N."/>
            <person name="Novod N."/>
            <person name="O'Neill B."/>
            <person name="Osman S."/>
            <person name="Markiewicz E."/>
            <person name="Oyono O.L."/>
            <person name="Patti C."/>
            <person name="Phunkhang P."/>
            <person name="Pierre F."/>
            <person name="Priest M."/>
            <person name="Raghuraman S."/>
            <person name="Rege F."/>
            <person name="Reyes R."/>
            <person name="Rise C."/>
            <person name="Rogov P."/>
            <person name="Ross K."/>
            <person name="Ryan E."/>
            <person name="Settipalli S."/>
            <person name="Shea T."/>
            <person name="Sherpa N."/>
            <person name="Shi L."/>
            <person name="Shih D."/>
            <person name="Sparrow T."/>
            <person name="Spaulding J."/>
            <person name="Stalker J."/>
            <person name="Stange-Thomann N."/>
            <person name="Stavropoulos S."/>
            <person name="Stone C."/>
            <person name="Strader C."/>
            <person name="Tesfaye S."/>
            <person name="Thomson T."/>
            <person name="Thoulutsang Y."/>
            <person name="Thoulutsang D."/>
            <person name="Topham K."/>
            <person name="Topping I."/>
            <person name="Tsamla T."/>
            <person name="Vassiliev H."/>
            <person name="Vo A."/>
            <person name="Wangchuk T."/>
            <person name="Wangdi T."/>
            <person name="Weiand M."/>
            <person name="Wilkinson J."/>
            <person name="Wilson A."/>
            <person name="Yadav S."/>
            <person name="Young G."/>
            <person name="Yu Q."/>
            <person name="Zembek L."/>
            <person name="Zhong D."/>
            <person name="Zimmer A."/>
            <person name="Zwirko Z."/>
            <person name="Jaffe D.B."/>
            <person name="Alvarez P."/>
            <person name="Brockman W."/>
            <person name="Butler J."/>
            <person name="Chin C."/>
            <person name="Gnerre S."/>
            <person name="Grabherr M."/>
            <person name="Kleber M."/>
            <person name="Mauceli E."/>
            <person name="MacCallum I."/>
        </authorList>
    </citation>
    <scope>NUCLEOTIDE SEQUENCE [LARGE SCALE GENOMIC DNA]</scope>
    <source>
        <strain evidence="4">Tucson 14030-0811.24</strain>
    </source>
</reference>
<keyword evidence="4" id="KW-1185">Reference proteome</keyword>
<dbReference type="OrthoDB" id="8052846at2759"/>
<evidence type="ECO:0000313" key="3">
    <source>
        <dbReference type="EMBL" id="EDW85671.2"/>
    </source>
</evidence>
<dbReference type="AlphaFoldDB" id="B4NMT2"/>
<dbReference type="EMBL" id="CH964282">
    <property type="protein sequence ID" value="EDW85671.2"/>
    <property type="molecule type" value="Genomic_DNA"/>
</dbReference>
<evidence type="ECO:0000256" key="1">
    <source>
        <dbReference type="SAM" id="MobiDB-lite"/>
    </source>
</evidence>
<dbReference type="HOGENOM" id="CLU_053406_2_0_1"/>
<dbReference type="InParanoid" id="B4NMT2"/>
<sequence>MSFVEYYYFISFFLIFLILLRTYVCPHYKLRSVICCFGPGQSATEGNGYSSAMNWSSEFGINLAIYLAIIVLFFCVLPIVCFYVRIENRTLAKICPPRRRRRRWQQRRHDRQGTVYSVSDDRPHNRYGDIFFIEPGSEEANRIREQLEKDEKDLPSYDEVMRMCNLTTPTAAAAVAGTAQLPPTIDGNLAIGIAALPAPPYSEADPQASPSQTSAFAVPASNPPSINAISMEPSTSRAAQTPTSPASVTVTLPSTVTNTEV</sequence>
<feature type="transmembrane region" description="Helical" evidence="2">
    <location>
        <begin position="6"/>
        <end position="24"/>
    </location>
</feature>
<organism evidence="3 4">
    <name type="scientific">Drosophila willistoni</name>
    <name type="common">Fruit fly</name>
    <dbReference type="NCBI Taxonomy" id="7260"/>
    <lineage>
        <taxon>Eukaryota</taxon>
        <taxon>Metazoa</taxon>
        <taxon>Ecdysozoa</taxon>
        <taxon>Arthropoda</taxon>
        <taxon>Hexapoda</taxon>
        <taxon>Insecta</taxon>
        <taxon>Pterygota</taxon>
        <taxon>Neoptera</taxon>
        <taxon>Endopterygota</taxon>
        <taxon>Diptera</taxon>
        <taxon>Brachycera</taxon>
        <taxon>Muscomorpha</taxon>
        <taxon>Ephydroidea</taxon>
        <taxon>Drosophilidae</taxon>
        <taxon>Drosophila</taxon>
        <taxon>Sophophora</taxon>
    </lineage>
</organism>
<dbReference type="Proteomes" id="UP000007798">
    <property type="component" value="Unassembled WGS sequence"/>
</dbReference>
<keyword evidence="2" id="KW-0472">Membrane</keyword>
<name>B4NMT2_DROWI</name>
<evidence type="ECO:0000313" key="4">
    <source>
        <dbReference type="Proteomes" id="UP000007798"/>
    </source>
</evidence>
<dbReference type="FunCoup" id="B4NMT2">
    <property type="interactions" value="7"/>
</dbReference>
<protein>
    <submittedName>
        <fullName evidence="3">Uncharacterized protein</fullName>
    </submittedName>
</protein>
<feature type="region of interest" description="Disordered" evidence="1">
    <location>
        <begin position="202"/>
        <end position="261"/>
    </location>
</feature>
<feature type="compositionally biased region" description="Polar residues" evidence="1">
    <location>
        <begin position="223"/>
        <end position="261"/>
    </location>
</feature>
<evidence type="ECO:0000256" key="2">
    <source>
        <dbReference type="SAM" id="Phobius"/>
    </source>
</evidence>